<dbReference type="EMBL" id="CP017675">
    <property type="protein sequence ID" value="APB34797.1"/>
    <property type="molecule type" value="Genomic_DNA"/>
</dbReference>
<gene>
    <name evidence="1" type="ORF">GlitD10_2461</name>
</gene>
<organism evidence="1 2">
    <name type="scientific">Gloeomargarita lithophora Alchichica-D10</name>
    <dbReference type="NCBI Taxonomy" id="1188229"/>
    <lineage>
        <taxon>Bacteria</taxon>
        <taxon>Bacillati</taxon>
        <taxon>Cyanobacteriota</taxon>
        <taxon>Cyanophyceae</taxon>
        <taxon>Gloeomargaritales</taxon>
        <taxon>Gloeomargaritaceae</taxon>
        <taxon>Gloeomargarita</taxon>
    </lineage>
</organism>
<protein>
    <recommendedName>
        <fullName evidence="3">CopG family transcriptional regulator</fullName>
    </recommendedName>
</protein>
<dbReference type="Proteomes" id="UP000180235">
    <property type="component" value="Chromosome"/>
</dbReference>
<proteinExistence type="predicted"/>
<reference evidence="1 2" key="1">
    <citation type="submission" date="2016-10" db="EMBL/GenBank/DDBJ databases">
        <title>Description of Gloeomargarita lithophora gen. nov., sp. nov., a thylakoid-bearing basal-branching cyanobacterium with intracellular carbonates, and proposal for Gloeomargaritales ord. nov.</title>
        <authorList>
            <person name="Moreira D."/>
            <person name="Tavera R."/>
            <person name="Benzerara K."/>
            <person name="Skouri-Panet F."/>
            <person name="Couradeau E."/>
            <person name="Gerard E."/>
            <person name="Loussert C."/>
            <person name="Novelo E."/>
            <person name="Zivanovic Y."/>
            <person name="Lopez-Garcia P."/>
        </authorList>
    </citation>
    <scope>NUCLEOTIDE SEQUENCE [LARGE SCALE GENOMIC DNA]</scope>
    <source>
        <strain evidence="1 2">D10</strain>
    </source>
</reference>
<dbReference type="InterPro" id="IPR010985">
    <property type="entry name" value="Ribbon_hlx_hlx"/>
</dbReference>
<evidence type="ECO:0000313" key="2">
    <source>
        <dbReference type="Proteomes" id="UP000180235"/>
    </source>
</evidence>
<dbReference type="AlphaFoldDB" id="A0A1J0AFV0"/>
<dbReference type="KEGG" id="glt:GlitD10_2461"/>
<evidence type="ECO:0008006" key="3">
    <source>
        <dbReference type="Google" id="ProtNLM"/>
    </source>
</evidence>
<sequence length="55" mass="6206">MADKVRHLSVRLSDDENQALECYCDQTSQSKTEVIREFIRSLVYPASANSSPKST</sequence>
<dbReference type="GO" id="GO:0006355">
    <property type="term" value="P:regulation of DNA-templated transcription"/>
    <property type="evidence" value="ECO:0007669"/>
    <property type="project" value="InterPro"/>
</dbReference>
<keyword evidence="2" id="KW-1185">Reference proteome</keyword>
<name>A0A1J0AFV0_9CYAN</name>
<accession>A0A1J0AFV0</accession>
<dbReference type="SUPFAM" id="SSF47598">
    <property type="entry name" value="Ribbon-helix-helix"/>
    <property type="match status" value="1"/>
</dbReference>
<evidence type="ECO:0000313" key="1">
    <source>
        <dbReference type="EMBL" id="APB34797.1"/>
    </source>
</evidence>